<accession>A0AAN6S1T2</accession>
<evidence type="ECO:0000313" key="3">
    <source>
        <dbReference type="Proteomes" id="UP001303473"/>
    </source>
</evidence>
<comment type="caution">
    <text evidence="2">The sequence shown here is derived from an EMBL/GenBank/DDBJ whole genome shotgun (WGS) entry which is preliminary data.</text>
</comment>
<dbReference type="Proteomes" id="UP001303473">
    <property type="component" value="Unassembled WGS sequence"/>
</dbReference>
<gene>
    <name evidence="2" type="ORF">QBC46DRAFT_356151</name>
</gene>
<feature type="compositionally biased region" description="Polar residues" evidence="1">
    <location>
        <begin position="93"/>
        <end position="103"/>
    </location>
</feature>
<dbReference type="AlphaFoldDB" id="A0AAN6S1T2"/>
<sequence length="129" mass="14030">MPTFCHGPVRIAKADLSIRKLTATVNDTLEWKASQIAIPGAAVSGQSTDYSRPSDTELDEQDDILAWFSGFGFDGPGSLLLSSPTSCERERTWSFSPSHNRNSPRNRKPESPAPSSPSSGVSSANRRRH</sequence>
<dbReference type="EMBL" id="MU853839">
    <property type="protein sequence ID" value="KAK3937997.1"/>
    <property type="molecule type" value="Genomic_DNA"/>
</dbReference>
<reference evidence="3" key="1">
    <citation type="journal article" date="2023" name="Mol. Phylogenet. Evol.">
        <title>Genome-scale phylogeny and comparative genomics of the fungal order Sordariales.</title>
        <authorList>
            <person name="Hensen N."/>
            <person name="Bonometti L."/>
            <person name="Westerberg I."/>
            <person name="Brannstrom I.O."/>
            <person name="Guillou S."/>
            <person name="Cros-Aarteil S."/>
            <person name="Calhoun S."/>
            <person name="Haridas S."/>
            <person name="Kuo A."/>
            <person name="Mondo S."/>
            <person name="Pangilinan J."/>
            <person name="Riley R."/>
            <person name="LaButti K."/>
            <person name="Andreopoulos B."/>
            <person name="Lipzen A."/>
            <person name="Chen C."/>
            <person name="Yan M."/>
            <person name="Daum C."/>
            <person name="Ng V."/>
            <person name="Clum A."/>
            <person name="Steindorff A."/>
            <person name="Ohm R.A."/>
            <person name="Martin F."/>
            <person name="Silar P."/>
            <person name="Natvig D.O."/>
            <person name="Lalanne C."/>
            <person name="Gautier V."/>
            <person name="Ament-Velasquez S.L."/>
            <person name="Kruys A."/>
            <person name="Hutchinson M.I."/>
            <person name="Powell A.J."/>
            <person name="Barry K."/>
            <person name="Miller A.N."/>
            <person name="Grigoriev I.V."/>
            <person name="Debuchy R."/>
            <person name="Gladieux P."/>
            <person name="Hiltunen Thoren M."/>
            <person name="Johannesson H."/>
        </authorList>
    </citation>
    <scope>NUCLEOTIDE SEQUENCE [LARGE SCALE GENOMIC DNA]</scope>
    <source>
        <strain evidence="3">CBS 340.73</strain>
    </source>
</reference>
<evidence type="ECO:0000313" key="2">
    <source>
        <dbReference type="EMBL" id="KAK3937997.1"/>
    </source>
</evidence>
<name>A0AAN6S1T2_9PEZI</name>
<feature type="region of interest" description="Disordered" evidence="1">
    <location>
        <begin position="90"/>
        <end position="129"/>
    </location>
</feature>
<proteinExistence type="predicted"/>
<evidence type="ECO:0000256" key="1">
    <source>
        <dbReference type="SAM" id="MobiDB-lite"/>
    </source>
</evidence>
<organism evidence="2 3">
    <name type="scientific">Diplogelasinospora grovesii</name>
    <dbReference type="NCBI Taxonomy" id="303347"/>
    <lineage>
        <taxon>Eukaryota</taxon>
        <taxon>Fungi</taxon>
        <taxon>Dikarya</taxon>
        <taxon>Ascomycota</taxon>
        <taxon>Pezizomycotina</taxon>
        <taxon>Sordariomycetes</taxon>
        <taxon>Sordariomycetidae</taxon>
        <taxon>Sordariales</taxon>
        <taxon>Diplogelasinosporaceae</taxon>
        <taxon>Diplogelasinospora</taxon>
    </lineage>
</organism>
<protein>
    <submittedName>
        <fullName evidence="2">Uncharacterized protein</fullName>
    </submittedName>
</protein>
<keyword evidence="3" id="KW-1185">Reference proteome</keyword>